<name>A0A543GCI7_9PSEU</name>
<evidence type="ECO:0000256" key="1">
    <source>
        <dbReference type="RuleBase" id="RU004508"/>
    </source>
</evidence>
<protein>
    <submittedName>
        <fullName evidence="2">dTDP-4-amino-4,6-dideoxygalactose transaminase</fullName>
    </submittedName>
</protein>
<reference evidence="2 3" key="1">
    <citation type="submission" date="2019-06" db="EMBL/GenBank/DDBJ databases">
        <title>Sequencing the genomes of 1000 actinobacteria strains.</title>
        <authorList>
            <person name="Klenk H.-P."/>
        </authorList>
    </citation>
    <scope>NUCLEOTIDE SEQUENCE [LARGE SCALE GENOMIC DNA]</scope>
    <source>
        <strain evidence="2 3">DSM 45511</strain>
    </source>
</reference>
<comment type="similarity">
    <text evidence="1">Belongs to the DegT/DnrJ/EryC1 family.</text>
</comment>
<keyword evidence="1" id="KW-0663">Pyridoxal phosphate</keyword>
<dbReference type="AlphaFoldDB" id="A0A543GCI7"/>
<dbReference type="InterPro" id="IPR015421">
    <property type="entry name" value="PyrdxlP-dep_Trfase_major"/>
</dbReference>
<dbReference type="InterPro" id="IPR015424">
    <property type="entry name" value="PyrdxlP-dep_Trfase"/>
</dbReference>
<evidence type="ECO:0000313" key="3">
    <source>
        <dbReference type="Proteomes" id="UP000319818"/>
    </source>
</evidence>
<dbReference type="Gene3D" id="3.40.640.10">
    <property type="entry name" value="Type I PLP-dependent aspartate aminotransferase-like (Major domain)"/>
    <property type="match status" value="1"/>
</dbReference>
<accession>A0A543GCI7</accession>
<sequence length="434" mass="46290">MSAATLPAVLGGPPVVTAANDPAWPSAGALETAVLGEITDGGQWVGYDNHPARWRAVLEQVVADTTGYRYGVGQPNGTLGIASGLRAQLLARGERWARGRDQVLVADLTHASAHHGVLLGVAAQLGRAPRLVPVPARLDATMDEAVVAEYLAQHADRVLAVVPATMYGNFGAIDRIVALGREHDVIVHHDNALGGAARYDGERALTASISGQGGGKAAPSSEAGMTVTSDPHIAALLRADTDCGHGPGRLDPIPFADLETIAAGNQRLGEQSAGLWLVQWLRALHARLQARENRRLIGELVSGGGVLPPGVLWNPPTDAEYPPFFCLYLSCLDALEDELGLGPKDLRVALCAEGIWAEGGFTPTHQDPAWRHWADGLELPYEGSARVFDRALFVHTKFLRDPQFPGWLSEIFERVMAHKDALRGLGEKVPATTW</sequence>
<proteinExistence type="inferred from homology"/>
<keyword evidence="3" id="KW-1185">Reference proteome</keyword>
<dbReference type="RefSeq" id="WP_142097818.1">
    <property type="nucleotide sequence ID" value="NZ_VFPH01000001.1"/>
</dbReference>
<dbReference type="OrthoDB" id="5342089at2"/>
<dbReference type="Pfam" id="PF01041">
    <property type="entry name" value="DegT_DnrJ_EryC1"/>
    <property type="match status" value="1"/>
</dbReference>
<dbReference type="InterPro" id="IPR000653">
    <property type="entry name" value="DegT/StrS_aminotransferase"/>
</dbReference>
<dbReference type="SUPFAM" id="SSF53383">
    <property type="entry name" value="PLP-dependent transferases"/>
    <property type="match status" value="1"/>
</dbReference>
<comment type="caution">
    <text evidence="2">The sequence shown here is derived from an EMBL/GenBank/DDBJ whole genome shotgun (WGS) entry which is preliminary data.</text>
</comment>
<dbReference type="Proteomes" id="UP000319818">
    <property type="component" value="Unassembled WGS sequence"/>
</dbReference>
<evidence type="ECO:0000313" key="2">
    <source>
        <dbReference type="EMBL" id="TQM43781.1"/>
    </source>
</evidence>
<gene>
    <name evidence="2" type="ORF">FB388_1132</name>
</gene>
<organism evidence="2 3">
    <name type="scientific">Pseudonocardia cypriaca</name>
    <dbReference type="NCBI Taxonomy" id="882449"/>
    <lineage>
        <taxon>Bacteria</taxon>
        <taxon>Bacillati</taxon>
        <taxon>Actinomycetota</taxon>
        <taxon>Actinomycetes</taxon>
        <taxon>Pseudonocardiales</taxon>
        <taxon>Pseudonocardiaceae</taxon>
        <taxon>Pseudonocardia</taxon>
    </lineage>
</organism>
<dbReference type="EMBL" id="VFPH01000001">
    <property type="protein sequence ID" value="TQM43781.1"/>
    <property type="molecule type" value="Genomic_DNA"/>
</dbReference>